<accession>A0A914CZL5</accession>
<evidence type="ECO:0000313" key="3">
    <source>
        <dbReference type="WBParaSite" id="ACRNAN_scaffold16116.g7684.t1"/>
    </source>
</evidence>
<reference evidence="3" key="1">
    <citation type="submission" date="2022-11" db="UniProtKB">
        <authorList>
            <consortium name="WormBaseParasite"/>
        </authorList>
    </citation>
    <scope>IDENTIFICATION</scope>
</reference>
<proteinExistence type="predicted"/>
<keyword evidence="1" id="KW-1133">Transmembrane helix</keyword>
<keyword evidence="1" id="KW-0472">Membrane</keyword>
<dbReference type="Proteomes" id="UP000887540">
    <property type="component" value="Unplaced"/>
</dbReference>
<dbReference type="AlphaFoldDB" id="A0A914CZL5"/>
<organism evidence="2 3">
    <name type="scientific">Acrobeloides nanus</name>
    <dbReference type="NCBI Taxonomy" id="290746"/>
    <lineage>
        <taxon>Eukaryota</taxon>
        <taxon>Metazoa</taxon>
        <taxon>Ecdysozoa</taxon>
        <taxon>Nematoda</taxon>
        <taxon>Chromadorea</taxon>
        <taxon>Rhabditida</taxon>
        <taxon>Tylenchina</taxon>
        <taxon>Cephalobomorpha</taxon>
        <taxon>Cephaloboidea</taxon>
        <taxon>Cephalobidae</taxon>
        <taxon>Acrobeloides</taxon>
    </lineage>
</organism>
<sequence>MSFTLDSVIYSIIVPIFCVLLGAFIMWIIKRPVPCIKCQAPETITGTVIYNGQTFFLPALLQRPNGAMMNALTENMEQANLQN</sequence>
<protein>
    <submittedName>
        <fullName evidence="3">Uncharacterized protein</fullName>
    </submittedName>
</protein>
<dbReference type="WBParaSite" id="ACRNAN_scaffold16116.g7684.t1">
    <property type="protein sequence ID" value="ACRNAN_scaffold16116.g7684.t1"/>
    <property type="gene ID" value="ACRNAN_scaffold16116.g7684"/>
</dbReference>
<feature type="transmembrane region" description="Helical" evidence="1">
    <location>
        <begin position="7"/>
        <end position="29"/>
    </location>
</feature>
<evidence type="ECO:0000256" key="1">
    <source>
        <dbReference type="SAM" id="Phobius"/>
    </source>
</evidence>
<keyword evidence="2" id="KW-1185">Reference proteome</keyword>
<evidence type="ECO:0000313" key="2">
    <source>
        <dbReference type="Proteomes" id="UP000887540"/>
    </source>
</evidence>
<keyword evidence="1" id="KW-0812">Transmembrane</keyword>
<name>A0A914CZL5_9BILA</name>